<protein>
    <recommendedName>
        <fullName evidence="3">Transposase</fullName>
    </recommendedName>
</protein>
<evidence type="ECO:0000313" key="2">
    <source>
        <dbReference type="Proteomes" id="UP001490816"/>
    </source>
</evidence>
<keyword evidence="2" id="KW-1185">Reference proteome</keyword>
<proteinExistence type="predicted"/>
<dbReference type="RefSeq" id="WP_302196611.1">
    <property type="nucleotide sequence ID" value="NZ_JBBMEZ010000002.1"/>
</dbReference>
<sequence length="113" mass="13364">MDRNNEAKLKADLIVAEAMQKPDREGYPKLTEEHPFFGRLRYFMADKSHWLGTATDLLNAINDTATPPNTVTKLLNKFSIDLYFSDGIDVHFRRTNRKKIIELYRYRRSEKRE</sequence>
<gene>
    <name evidence="1" type="ORF">WMO39_00935</name>
</gene>
<organism evidence="1 2">
    <name type="scientific">Ruminococcoides intestinale</name>
    <dbReference type="NCBI Taxonomy" id="3133162"/>
    <lineage>
        <taxon>Bacteria</taxon>
        <taxon>Bacillati</taxon>
        <taxon>Bacillota</taxon>
        <taxon>Clostridia</taxon>
        <taxon>Eubacteriales</taxon>
        <taxon>Oscillospiraceae</taxon>
        <taxon>Ruminococcoides</taxon>
    </lineage>
</organism>
<reference evidence="1 2" key="1">
    <citation type="submission" date="2024-03" db="EMBL/GenBank/DDBJ databases">
        <title>Human intestinal bacterial collection.</title>
        <authorList>
            <person name="Pauvert C."/>
            <person name="Hitch T.C.A."/>
            <person name="Clavel T."/>
        </authorList>
    </citation>
    <scope>NUCLEOTIDE SEQUENCE [LARGE SCALE GENOMIC DNA]</scope>
    <source>
        <strain evidence="1 2">CLA-JM-H38</strain>
    </source>
</reference>
<comment type="caution">
    <text evidence="1">The sequence shown here is derived from an EMBL/GenBank/DDBJ whole genome shotgun (WGS) entry which is preliminary data.</text>
</comment>
<name>A0ABV1F689_9FIRM</name>
<dbReference type="Proteomes" id="UP001490816">
    <property type="component" value="Unassembled WGS sequence"/>
</dbReference>
<accession>A0ABV1F689</accession>
<dbReference type="EMBL" id="JBBMEZ010000002">
    <property type="protein sequence ID" value="MEQ2468897.1"/>
    <property type="molecule type" value="Genomic_DNA"/>
</dbReference>
<evidence type="ECO:0008006" key="3">
    <source>
        <dbReference type="Google" id="ProtNLM"/>
    </source>
</evidence>
<evidence type="ECO:0000313" key="1">
    <source>
        <dbReference type="EMBL" id="MEQ2468897.1"/>
    </source>
</evidence>